<proteinExistence type="predicted"/>
<feature type="non-terminal residue" evidence="1">
    <location>
        <position position="1"/>
    </location>
</feature>
<gene>
    <name evidence="1" type="ORF">S12H4_32080</name>
</gene>
<accession>X1T9Q0</accession>
<organism evidence="1">
    <name type="scientific">marine sediment metagenome</name>
    <dbReference type="NCBI Taxonomy" id="412755"/>
    <lineage>
        <taxon>unclassified sequences</taxon>
        <taxon>metagenomes</taxon>
        <taxon>ecological metagenomes</taxon>
    </lineage>
</organism>
<comment type="caution">
    <text evidence="1">The sequence shown here is derived from an EMBL/GenBank/DDBJ whole genome shotgun (WGS) entry which is preliminary data.</text>
</comment>
<name>X1T9Q0_9ZZZZ</name>
<dbReference type="EMBL" id="BARW01018780">
    <property type="protein sequence ID" value="GAJ01984.1"/>
    <property type="molecule type" value="Genomic_DNA"/>
</dbReference>
<sequence>DGSKVLIVDHELSEDLDGNILDIEGAAQGNNFVVIERK</sequence>
<protein>
    <submittedName>
        <fullName evidence="1">Uncharacterized protein</fullName>
    </submittedName>
</protein>
<dbReference type="AlphaFoldDB" id="X1T9Q0"/>
<reference evidence="1" key="1">
    <citation type="journal article" date="2014" name="Front. Microbiol.">
        <title>High frequency of phylogenetically diverse reductive dehalogenase-homologous genes in deep subseafloor sedimentary metagenomes.</title>
        <authorList>
            <person name="Kawai M."/>
            <person name="Futagami T."/>
            <person name="Toyoda A."/>
            <person name="Takaki Y."/>
            <person name="Nishi S."/>
            <person name="Hori S."/>
            <person name="Arai W."/>
            <person name="Tsubouchi T."/>
            <person name="Morono Y."/>
            <person name="Uchiyama I."/>
            <person name="Ito T."/>
            <person name="Fujiyama A."/>
            <person name="Inagaki F."/>
            <person name="Takami H."/>
        </authorList>
    </citation>
    <scope>NUCLEOTIDE SEQUENCE</scope>
    <source>
        <strain evidence="1">Expedition CK06-06</strain>
    </source>
</reference>
<evidence type="ECO:0000313" key="1">
    <source>
        <dbReference type="EMBL" id="GAJ01984.1"/>
    </source>
</evidence>